<dbReference type="InterPro" id="IPR003593">
    <property type="entry name" value="AAA+_ATPase"/>
</dbReference>
<evidence type="ECO:0000313" key="6">
    <source>
        <dbReference type="Proteomes" id="UP000229615"/>
    </source>
</evidence>
<evidence type="ECO:0000256" key="2">
    <source>
        <dbReference type="ARBA" id="ARBA00022741"/>
    </source>
</evidence>
<evidence type="ECO:0000259" key="4">
    <source>
        <dbReference type="PROSITE" id="PS00662"/>
    </source>
</evidence>
<keyword evidence="3" id="KW-0067">ATP-binding</keyword>
<dbReference type="SMART" id="SM00382">
    <property type="entry name" value="AAA"/>
    <property type="match status" value="1"/>
</dbReference>
<accession>A0A2H0UQC8</accession>
<dbReference type="GO" id="GO:0016887">
    <property type="term" value="F:ATP hydrolysis activity"/>
    <property type="evidence" value="ECO:0007669"/>
    <property type="project" value="TreeGrafter"/>
</dbReference>
<evidence type="ECO:0000256" key="3">
    <source>
        <dbReference type="ARBA" id="ARBA00022840"/>
    </source>
</evidence>
<evidence type="ECO:0000256" key="1">
    <source>
        <dbReference type="ARBA" id="ARBA00006611"/>
    </source>
</evidence>
<dbReference type="GO" id="GO:0005524">
    <property type="term" value="F:ATP binding"/>
    <property type="evidence" value="ECO:0007669"/>
    <property type="project" value="UniProtKB-KW"/>
</dbReference>
<feature type="domain" description="Bacterial type II secretion system protein E" evidence="4">
    <location>
        <begin position="361"/>
        <end position="375"/>
    </location>
</feature>
<keyword evidence="2" id="KW-0547">Nucleotide-binding</keyword>
<dbReference type="CDD" id="cd01129">
    <property type="entry name" value="PulE-GspE-like"/>
    <property type="match status" value="1"/>
</dbReference>
<dbReference type="PANTHER" id="PTHR30258">
    <property type="entry name" value="TYPE II SECRETION SYSTEM PROTEIN GSPE-RELATED"/>
    <property type="match status" value="1"/>
</dbReference>
<reference evidence="6" key="1">
    <citation type="submission" date="2017-09" db="EMBL/GenBank/DDBJ databases">
        <title>Depth-based differentiation of microbial function through sediment-hosted aquifers and enrichment of novel symbionts in the deep terrestrial subsurface.</title>
        <authorList>
            <person name="Probst A.J."/>
            <person name="Ladd B."/>
            <person name="Jarett J.K."/>
            <person name="Geller-Mcgrath D.E."/>
            <person name="Sieber C.M.K."/>
            <person name="Emerson J.B."/>
            <person name="Anantharaman K."/>
            <person name="Thomas B.C."/>
            <person name="Malmstrom R."/>
            <person name="Stieglmeier M."/>
            <person name="Klingl A."/>
            <person name="Woyke T."/>
            <person name="Ryan C.M."/>
            <person name="Banfield J.F."/>
        </authorList>
    </citation>
    <scope>NUCLEOTIDE SEQUENCE [LARGE SCALE GENOMIC DNA]</scope>
</reference>
<sequence length="558" mass="62014">MISNDEQNLKDKISQVWKSSQERIVKTQASRGNSGYVDLHKVAIVSDSLALINEKIARDLQVASFNKKNHELYLAVYDPAKPGLDQLIKDLQKQGNFVKVFLVSKDSLEYAWTFYRFVTTEEEKGRGRVAISEADVVKLSQAIKSTQQAHDEIDKVIKVSTSDSLEVILAGALALRASDVHFEVSKIGAKIRYRIDGVLQDIDSDINPDSYRLILNRIKLLSSLRLNISGSQDGRFSFAMGDVVIELRVSIIPSEFGETVVMRVLDPRVIRLDLKDLGMRPDDLEIARKEILSPHGMILNTGPTGSGKTTTLYAFLQKVARPELKVITIEDPIEYHLNDIEQTQVDKNRGYTFANGLQAMMRQDPDIILVGEIRDSETAQVAIQAALTGHLVFSTLHTNAASGVIPRLTNLGAPVSSIGPALTLVIAQRLVRQLCPKCKIHLNQDAKTKEKLENFLSTLPERVDRARFSSVDLYKAKDGGCLECNNTGYLGRVGIFELLQVGEDIEGLIEKKAGEAEINQFARKQGMVTLQQDGIIKVLSGITSFEEVEKITGALEWW</sequence>
<protein>
    <recommendedName>
        <fullName evidence="4">Bacterial type II secretion system protein E domain-containing protein</fullName>
    </recommendedName>
</protein>
<dbReference type="PROSITE" id="PS00662">
    <property type="entry name" value="T2SP_E"/>
    <property type="match status" value="1"/>
</dbReference>
<comment type="caution">
    <text evidence="5">The sequence shown here is derived from an EMBL/GenBank/DDBJ whole genome shotgun (WGS) entry which is preliminary data.</text>
</comment>
<evidence type="ECO:0000313" key="5">
    <source>
        <dbReference type="EMBL" id="PIR88578.1"/>
    </source>
</evidence>
<dbReference type="InterPro" id="IPR001482">
    <property type="entry name" value="T2SS/T4SS_dom"/>
</dbReference>
<proteinExistence type="inferred from homology"/>
<comment type="similarity">
    <text evidence="1">Belongs to the GSP E family.</text>
</comment>
<name>A0A2H0UQC8_9BACT</name>
<dbReference type="EMBL" id="PFBB01000014">
    <property type="protein sequence ID" value="PIR88578.1"/>
    <property type="molecule type" value="Genomic_DNA"/>
</dbReference>
<dbReference type="SUPFAM" id="SSF52540">
    <property type="entry name" value="P-loop containing nucleoside triphosphate hydrolases"/>
    <property type="match status" value="1"/>
</dbReference>
<dbReference type="Pfam" id="PF00437">
    <property type="entry name" value="T2SSE"/>
    <property type="match status" value="1"/>
</dbReference>
<gene>
    <name evidence="5" type="ORF">COU09_01175</name>
</gene>
<dbReference type="InterPro" id="IPR027417">
    <property type="entry name" value="P-loop_NTPase"/>
</dbReference>
<dbReference type="PANTHER" id="PTHR30258:SF1">
    <property type="entry name" value="PROTEIN TRANSPORT PROTEIN HOFB HOMOLOG"/>
    <property type="match status" value="1"/>
</dbReference>
<dbReference type="Proteomes" id="UP000229615">
    <property type="component" value="Unassembled WGS sequence"/>
</dbReference>
<dbReference type="AlphaFoldDB" id="A0A2H0UQC8"/>
<organism evidence="5 6">
    <name type="scientific">Candidatus Harrisonbacteria bacterium CG10_big_fil_rev_8_21_14_0_10_44_23</name>
    <dbReference type="NCBI Taxonomy" id="1974585"/>
    <lineage>
        <taxon>Bacteria</taxon>
        <taxon>Candidatus Harrisoniibacteriota</taxon>
    </lineage>
</organism>
<dbReference type="Gene3D" id="3.40.50.300">
    <property type="entry name" value="P-loop containing nucleotide triphosphate hydrolases"/>
    <property type="match status" value="1"/>
</dbReference>
<dbReference type="GO" id="GO:0005886">
    <property type="term" value="C:plasma membrane"/>
    <property type="evidence" value="ECO:0007669"/>
    <property type="project" value="TreeGrafter"/>
</dbReference>
<dbReference type="Gene3D" id="3.30.450.90">
    <property type="match status" value="1"/>
</dbReference>